<organism evidence="3 4">
    <name type="scientific">Hondaea fermentalgiana</name>
    <dbReference type="NCBI Taxonomy" id="2315210"/>
    <lineage>
        <taxon>Eukaryota</taxon>
        <taxon>Sar</taxon>
        <taxon>Stramenopiles</taxon>
        <taxon>Bigyra</taxon>
        <taxon>Labyrinthulomycetes</taxon>
        <taxon>Thraustochytrida</taxon>
        <taxon>Thraustochytriidae</taxon>
        <taxon>Hondaea</taxon>
    </lineage>
</organism>
<proteinExistence type="predicted"/>
<accession>A0A2R5GSL7</accession>
<feature type="region of interest" description="Disordered" evidence="1">
    <location>
        <begin position="23"/>
        <end position="97"/>
    </location>
</feature>
<feature type="region of interest" description="Disordered" evidence="1">
    <location>
        <begin position="240"/>
        <end position="371"/>
    </location>
</feature>
<dbReference type="GO" id="GO:0016874">
    <property type="term" value="F:ligase activity"/>
    <property type="evidence" value="ECO:0007669"/>
    <property type="project" value="UniProtKB-KW"/>
</dbReference>
<dbReference type="AlphaFoldDB" id="A0A2R5GSL7"/>
<evidence type="ECO:0000313" key="3">
    <source>
        <dbReference type="EMBL" id="GBG33585.1"/>
    </source>
</evidence>
<gene>
    <name evidence="3" type="ORF">FCC1311_098082</name>
</gene>
<dbReference type="EMBL" id="BEYU01000162">
    <property type="protein sequence ID" value="GBG33585.1"/>
    <property type="molecule type" value="Genomic_DNA"/>
</dbReference>
<feature type="compositionally biased region" description="Acidic residues" evidence="1">
    <location>
        <begin position="290"/>
        <end position="312"/>
    </location>
</feature>
<dbReference type="InterPro" id="IPR004154">
    <property type="entry name" value="Anticodon-bd"/>
</dbReference>
<dbReference type="Proteomes" id="UP000241890">
    <property type="component" value="Unassembled WGS sequence"/>
</dbReference>
<dbReference type="Gene3D" id="3.40.50.800">
    <property type="entry name" value="Anticodon-binding domain"/>
    <property type="match status" value="1"/>
</dbReference>
<evidence type="ECO:0000259" key="2">
    <source>
        <dbReference type="Pfam" id="PF03129"/>
    </source>
</evidence>
<feature type="domain" description="Anticodon-binding" evidence="2">
    <location>
        <begin position="103"/>
        <end position="177"/>
    </location>
</feature>
<dbReference type="InParanoid" id="A0A2R5GSL7"/>
<feature type="compositionally biased region" description="Basic residues" evidence="1">
    <location>
        <begin position="31"/>
        <end position="41"/>
    </location>
</feature>
<name>A0A2R5GSL7_9STRA</name>
<feature type="compositionally biased region" description="Basic and acidic residues" evidence="1">
    <location>
        <begin position="87"/>
        <end position="97"/>
    </location>
</feature>
<dbReference type="Pfam" id="PF03129">
    <property type="entry name" value="HGTP_anticodon"/>
    <property type="match status" value="1"/>
</dbReference>
<feature type="compositionally biased region" description="Basic and acidic residues" evidence="1">
    <location>
        <begin position="60"/>
        <end position="76"/>
    </location>
</feature>
<feature type="compositionally biased region" description="Basic and acidic residues" evidence="1">
    <location>
        <begin position="323"/>
        <end position="336"/>
    </location>
</feature>
<dbReference type="SUPFAM" id="SSF52954">
    <property type="entry name" value="Class II aaRS ABD-related"/>
    <property type="match status" value="1"/>
</dbReference>
<comment type="caution">
    <text evidence="3">The sequence shown here is derived from an EMBL/GenBank/DDBJ whole genome shotgun (WGS) entry which is preliminary data.</text>
</comment>
<reference evidence="3 4" key="1">
    <citation type="submission" date="2017-12" db="EMBL/GenBank/DDBJ databases">
        <title>Sequencing, de novo assembly and annotation of complete genome of a new Thraustochytrid species, strain FCC1311.</title>
        <authorList>
            <person name="Sedici K."/>
            <person name="Godart F."/>
            <person name="Aiese Cigliano R."/>
            <person name="Sanseverino W."/>
            <person name="Barakat M."/>
            <person name="Ortet P."/>
            <person name="Marechal E."/>
            <person name="Cagnac O."/>
            <person name="Amato A."/>
        </authorList>
    </citation>
    <scope>NUCLEOTIDE SEQUENCE [LARGE SCALE GENOMIC DNA]</scope>
</reference>
<feature type="compositionally biased region" description="Basic and acidic residues" evidence="1">
    <location>
        <begin position="352"/>
        <end position="361"/>
    </location>
</feature>
<sequence>MDGEQRRRDTQREVQALVTRLRKEGLDRKEIKRRTRQLKDRRRSEAARLSGGPKSRKWREKAFGERPRGGRDDRQNDASNKPWMSEDAEKNQKRDEAARKHDLVIIPILWKRREEEANMVREAAQQLKNKLMKHRINTWIDQRSSLLPGQKYEFWESMGVNLRVELGPSEARSQTMCLSQARGVDGPRDKGAAQRWPDLAVDSPEALHKVFDLLRDNGVKWLKQKEHEGCKACSQLEAEKAFAPAGERSEDDPEFMARLQQQKMQQGPPRAGEKRRTAPVEHEGTHVKFDEDEDEDEDEDDENSENSDEEEGDKPAVKKASSGKKEEKTAIRETSKSRTPPAKRQKTSSETTKAKPVRESGDSLEANYALD</sequence>
<feature type="compositionally biased region" description="Basic and acidic residues" evidence="1">
    <location>
        <begin position="271"/>
        <end position="289"/>
    </location>
</feature>
<evidence type="ECO:0000256" key="1">
    <source>
        <dbReference type="SAM" id="MobiDB-lite"/>
    </source>
</evidence>
<dbReference type="InterPro" id="IPR036621">
    <property type="entry name" value="Anticodon-bd_dom_sf"/>
</dbReference>
<evidence type="ECO:0000313" key="4">
    <source>
        <dbReference type="Proteomes" id="UP000241890"/>
    </source>
</evidence>
<keyword evidence="3" id="KW-0436">Ligase</keyword>
<keyword evidence="4" id="KW-1185">Reference proteome</keyword>
<dbReference type="OrthoDB" id="443444at2759"/>
<protein>
    <submittedName>
        <fullName evidence="3">Proline--tRNA ligase</fullName>
    </submittedName>
</protein>